<dbReference type="InterPro" id="IPR002060">
    <property type="entry name" value="Squ/phyt_synthse"/>
</dbReference>
<evidence type="ECO:0000313" key="2">
    <source>
        <dbReference type="Proteomes" id="UP000603352"/>
    </source>
</evidence>
<comment type="caution">
    <text evidence="1">The sequence shown here is derived from an EMBL/GenBank/DDBJ whole genome shotgun (WGS) entry which is preliminary data.</text>
</comment>
<dbReference type="InterPro" id="IPR008949">
    <property type="entry name" value="Isoprenoid_synthase_dom_sf"/>
</dbReference>
<dbReference type="Proteomes" id="UP000603352">
    <property type="component" value="Unassembled WGS sequence"/>
</dbReference>
<reference evidence="2" key="1">
    <citation type="journal article" date="2019" name="Int. J. Syst. Evol. Microbiol.">
        <title>The Global Catalogue of Microorganisms (GCM) 10K type strain sequencing project: providing services to taxonomists for standard genome sequencing and annotation.</title>
        <authorList>
            <consortium name="The Broad Institute Genomics Platform"/>
            <consortium name="The Broad Institute Genome Sequencing Center for Infectious Disease"/>
            <person name="Wu L."/>
            <person name="Ma J."/>
        </authorList>
    </citation>
    <scope>NUCLEOTIDE SEQUENCE [LARGE SCALE GENOMIC DNA]</scope>
    <source>
        <strain evidence="2">CGMCC 1.10188</strain>
    </source>
</reference>
<dbReference type="Gene3D" id="1.10.600.10">
    <property type="entry name" value="Farnesyl Diphosphate Synthase"/>
    <property type="match status" value="1"/>
</dbReference>
<dbReference type="PANTHER" id="PTHR31480">
    <property type="entry name" value="BIFUNCTIONAL LYCOPENE CYCLASE/PHYTOENE SYNTHASE"/>
    <property type="match status" value="1"/>
</dbReference>
<dbReference type="EMBL" id="BMDZ01000054">
    <property type="protein sequence ID" value="GGB53369.1"/>
    <property type="molecule type" value="Genomic_DNA"/>
</dbReference>
<keyword evidence="2" id="KW-1185">Reference proteome</keyword>
<accession>A0ABQ1IXB8</accession>
<dbReference type="RefSeq" id="WP_188580802.1">
    <property type="nucleotide sequence ID" value="NZ_BMDZ01000054.1"/>
</dbReference>
<name>A0ABQ1IXB8_9PROT</name>
<dbReference type="Pfam" id="PF00494">
    <property type="entry name" value="SQS_PSY"/>
    <property type="match status" value="1"/>
</dbReference>
<evidence type="ECO:0000313" key="1">
    <source>
        <dbReference type="EMBL" id="GGB53369.1"/>
    </source>
</evidence>
<proteinExistence type="predicted"/>
<gene>
    <name evidence="1" type="ORF">GCM10011505_38030</name>
</gene>
<organism evidence="1 2">
    <name type="scientific">Tistrella bauzanensis</name>
    <dbReference type="NCBI Taxonomy" id="657419"/>
    <lineage>
        <taxon>Bacteria</taxon>
        <taxon>Pseudomonadati</taxon>
        <taxon>Pseudomonadota</taxon>
        <taxon>Alphaproteobacteria</taxon>
        <taxon>Geminicoccales</taxon>
        <taxon>Geminicoccaceae</taxon>
        <taxon>Tistrella</taxon>
    </lineage>
</organism>
<sequence length="285" mass="30794">MPTATDIERHAALDACAAELTTTDPDRFACLMLAPPEQRPGLVALLGFAFETAKTADVVSEAMIGAIRLQWWREALDGIEAGTPRRHQVIDILGPAMIVHDLPRARLDRMIDAREVDLEPTPFPDLPALERHARDTAGQLARLQAQVLGVTDAALLDAAEDAGTGFGLVGTLRALPYQARRRRVHLPLDRMTTAGLTVSAVVEPHLRKDQAARALCEIVAAIAGRAEAILTDSRRAGRLPRPVAGQGALARLYLKRLADAGHDPFAQPAMLSPARRAFTLLMTRG</sequence>
<dbReference type="SUPFAM" id="SSF48576">
    <property type="entry name" value="Terpenoid synthases"/>
    <property type="match status" value="1"/>
</dbReference>
<protein>
    <submittedName>
        <fullName evidence="1">Phytoene synthase</fullName>
    </submittedName>
</protein>